<reference evidence="8 9" key="1">
    <citation type="submission" date="2018-12" db="EMBL/GenBank/DDBJ databases">
        <authorList>
            <person name="Sun L."/>
            <person name="Chen Z."/>
        </authorList>
    </citation>
    <scope>NUCLEOTIDE SEQUENCE [LARGE SCALE GENOMIC DNA]</scope>
    <source>
        <strain evidence="8 9">DSM 15890</strain>
    </source>
</reference>
<dbReference type="PANTHER" id="PTHR39083:SF1">
    <property type="entry name" value="CYCLIC DI-GMP-BINDING PROTEIN"/>
    <property type="match status" value="1"/>
</dbReference>
<dbReference type="PANTHER" id="PTHR39083">
    <property type="entry name" value="CYCLIC DI-GMP-BINDING PROTEIN"/>
    <property type="match status" value="1"/>
</dbReference>
<evidence type="ECO:0000256" key="7">
    <source>
        <dbReference type="SAM" id="SignalP"/>
    </source>
</evidence>
<protein>
    <submittedName>
        <fullName evidence="8">Cellulose synthase</fullName>
    </submittedName>
</protein>
<keyword evidence="3 6" id="KW-0812">Transmembrane</keyword>
<dbReference type="AlphaFoldDB" id="A0A3S1BRZ5"/>
<dbReference type="OrthoDB" id="2655838at2"/>
<comment type="subcellular location">
    <subcellularLocation>
        <location evidence="1">Cell membrane</location>
        <topology evidence="1">Single-pass membrane protein</topology>
    </subcellularLocation>
</comment>
<evidence type="ECO:0000313" key="8">
    <source>
        <dbReference type="EMBL" id="RUT48311.1"/>
    </source>
</evidence>
<evidence type="ECO:0000256" key="3">
    <source>
        <dbReference type="ARBA" id="ARBA00022692"/>
    </source>
</evidence>
<feature type="chain" id="PRO_5018703433" evidence="7">
    <location>
        <begin position="29"/>
        <end position="691"/>
    </location>
</feature>
<dbReference type="Proteomes" id="UP000279446">
    <property type="component" value="Unassembled WGS sequence"/>
</dbReference>
<evidence type="ECO:0000256" key="4">
    <source>
        <dbReference type="ARBA" id="ARBA00022989"/>
    </source>
</evidence>
<evidence type="ECO:0000256" key="1">
    <source>
        <dbReference type="ARBA" id="ARBA00004162"/>
    </source>
</evidence>
<evidence type="ECO:0000256" key="2">
    <source>
        <dbReference type="ARBA" id="ARBA00022475"/>
    </source>
</evidence>
<accession>A0A3S1BRZ5</accession>
<keyword evidence="9" id="KW-1185">Reference proteome</keyword>
<name>A0A3S1BRZ5_9BACL</name>
<gene>
    <name evidence="8" type="ORF">EJP82_04085</name>
</gene>
<proteinExistence type="predicted"/>
<keyword evidence="4 6" id="KW-1133">Transmembrane helix</keyword>
<dbReference type="Pfam" id="PF03170">
    <property type="entry name" value="BcsB"/>
    <property type="match status" value="1"/>
</dbReference>
<evidence type="ECO:0000256" key="6">
    <source>
        <dbReference type="SAM" id="Phobius"/>
    </source>
</evidence>
<dbReference type="InterPro" id="IPR018513">
    <property type="entry name" value="Cell_synthase_bac"/>
</dbReference>
<keyword evidence="5 6" id="KW-0472">Membrane</keyword>
<feature type="transmembrane region" description="Helical" evidence="6">
    <location>
        <begin position="661"/>
        <end position="683"/>
    </location>
</feature>
<evidence type="ECO:0000256" key="5">
    <source>
        <dbReference type="ARBA" id="ARBA00023136"/>
    </source>
</evidence>
<evidence type="ECO:0000313" key="9">
    <source>
        <dbReference type="Proteomes" id="UP000279446"/>
    </source>
</evidence>
<feature type="signal peptide" evidence="7">
    <location>
        <begin position="1"/>
        <end position="28"/>
    </location>
</feature>
<comment type="caution">
    <text evidence="8">The sequence shown here is derived from an EMBL/GenBank/DDBJ whole genome shotgun (WGS) entry which is preliminary data.</text>
</comment>
<sequence>MIRRLIVICITCLSLIFVQLSQVTVAGAEASDAQTYEMSLTSTNLSLSGAMTSKQLYFQVPDYWKVNDVKFNLDYKASPLTLNDQSSVTLKINGTYLHSFRPIINEDQKQHLSVTIPTELIVKGANELSIEGSIQTTNTNDEICSREDWQDNWLQIFSTSNVAVQHTNEAIRGIHNFNQYFTGLDIANANQNAVVVPEQSDAAELEAAAYAIAGFAKSNSLENKAIPLLPYGSYLLTGKKAIVLIALYDHLPNDVKNLLDGQDLSQTALIQLVSTDKQPTLVITSQDADLLVKAGRLVANQALLGQLNNNVKVIDKDTNVATPTVEVNRNVVLTDNGDKLTGWRHQEKSYFVSLPANRSIAEASKISVDFRYAQNLDFERSMITVLINDTPIGSKKLTTELADGDNLTLSIPQNLNISGNFSVKVAFDLELKNGNCYRIDDQMPWAFITKDTLLKLNTTEKTDLLFNNYPYPFIRDGNLNRVAVVLPTERDQYTYQSISNLFNLLGQYMEGNEGEARFYEDKAVASVLKDRNIVAIGTYKDNTLIRDYNNSFYFQYATDGAGFQSNEKMSIDSDYGKRIGTLQLMQSPFEAGHALLAITGVSSEYYYLASQLVGSHEGMWKIYGDGATVDKDGTIQAYRFKKQANPEETTMLDKVIERGDVLSFMVVALLILVLVLVSMVLMIRKYRKKRG</sequence>
<dbReference type="GO" id="GO:0005886">
    <property type="term" value="C:plasma membrane"/>
    <property type="evidence" value="ECO:0007669"/>
    <property type="project" value="UniProtKB-SubCell"/>
</dbReference>
<keyword evidence="2" id="KW-1003">Cell membrane</keyword>
<dbReference type="EMBL" id="RZNY01000002">
    <property type="protein sequence ID" value="RUT48311.1"/>
    <property type="molecule type" value="Genomic_DNA"/>
</dbReference>
<dbReference type="Gene3D" id="2.60.120.260">
    <property type="entry name" value="Galactose-binding domain-like"/>
    <property type="match status" value="2"/>
</dbReference>
<organism evidence="8 9">
    <name type="scientific">Paenibacillus anaericanus</name>
    <dbReference type="NCBI Taxonomy" id="170367"/>
    <lineage>
        <taxon>Bacteria</taxon>
        <taxon>Bacillati</taxon>
        <taxon>Bacillota</taxon>
        <taxon>Bacilli</taxon>
        <taxon>Bacillales</taxon>
        <taxon>Paenibacillaceae</taxon>
        <taxon>Paenibacillus</taxon>
    </lineage>
</organism>
<keyword evidence="7" id="KW-0732">Signal</keyword>
<dbReference type="GO" id="GO:0006011">
    <property type="term" value="P:UDP-alpha-D-glucose metabolic process"/>
    <property type="evidence" value="ECO:0007669"/>
    <property type="project" value="InterPro"/>
</dbReference>
<dbReference type="RefSeq" id="WP_127190733.1">
    <property type="nucleotide sequence ID" value="NZ_RZNY01000002.1"/>
</dbReference>